<sequence>MEDDKITYFAETDARGKRTAFGIKNKDRSRHLYVIGKTGMGKSTLLENMAIQDIKNGEGLTFVDPHGKSAEMLLDYVPEERVKDVLYIAPFDLDWPISFNVMEDVGVDSRHLVVSGLMSAFKKIWVDAWSARMEYILTNTLLALLEYPDATLLSVNRVLADKEYRKKVVENITDPSVKAFWTEEFAKYTDRFTAEATPAIQNKVGQFTSNPLIRNIIGQPKSSFDLRKIIDERKILIINLSKGRVGEVNADLLGSMLITKIYLAAMSRADLTVAVLRKLPPFNLYVDEFQSFANESFANILSEARKYKLNLTLAHQYIEQMSEEVRAAVFGNIGTMICFRVGAYDAEVLEKEFAPVFTAEDLVSLGFTQVYLKLMIDGVTSPPFSATTLAPLEQPLMSYKNDIIANSRKTYAKSRLEVENAIRLWSQPIIPAIKPKIAPVATLVPAKPKPPSIPTPVINKPAPPKPAFHKPFHLNELPHSKPPVVNTGKTQNPKNVSDLRQALKTVLEKKENKVEEKKVNEVPEDVLKKALGLDEKK</sequence>
<dbReference type="Gene3D" id="3.40.50.300">
    <property type="entry name" value="P-loop containing nucleotide triphosphate hydrolases"/>
    <property type="match status" value="2"/>
</dbReference>
<gene>
    <name evidence="3" type="ORF">A3G03_03155</name>
</gene>
<dbReference type="SUPFAM" id="SSF52540">
    <property type="entry name" value="P-loop containing nucleoside triphosphate hydrolases"/>
    <property type="match status" value="1"/>
</dbReference>
<evidence type="ECO:0000256" key="1">
    <source>
        <dbReference type="SAM" id="MobiDB-lite"/>
    </source>
</evidence>
<dbReference type="CDD" id="cd01127">
    <property type="entry name" value="TrwB_TraG_TraD_VirD4"/>
    <property type="match status" value="1"/>
</dbReference>
<dbReference type="Pfam" id="PF01935">
    <property type="entry name" value="DUF87"/>
    <property type="match status" value="1"/>
</dbReference>
<dbReference type="InterPro" id="IPR027417">
    <property type="entry name" value="P-loop_NTPase"/>
</dbReference>
<dbReference type="STRING" id="1802333.A3G03_03155"/>
<evidence type="ECO:0000259" key="2">
    <source>
        <dbReference type="Pfam" id="PF01935"/>
    </source>
</evidence>
<comment type="caution">
    <text evidence="3">The sequence shown here is derived from an EMBL/GenBank/DDBJ whole genome shotgun (WGS) entry which is preliminary data.</text>
</comment>
<accession>A0A1G2P5R0</accession>
<evidence type="ECO:0000313" key="3">
    <source>
        <dbReference type="EMBL" id="OHA43039.1"/>
    </source>
</evidence>
<dbReference type="InterPro" id="IPR051162">
    <property type="entry name" value="T4SS_component"/>
</dbReference>
<dbReference type="EMBL" id="MHSL01000034">
    <property type="protein sequence ID" value="OHA43039.1"/>
    <property type="molecule type" value="Genomic_DNA"/>
</dbReference>
<dbReference type="AlphaFoldDB" id="A0A1G2P5R0"/>
<dbReference type="PANTHER" id="PTHR30121">
    <property type="entry name" value="UNCHARACTERIZED PROTEIN YJGR-RELATED"/>
    <property type="match status" value="1"/>
</dbReference>
<dbReference type="InterPro" id="IPR002789">
    <property type="entry name" value="HerA_central"/>
</dbReference>
<feature type="region of interest" description="Disordered" evidence="1">
    <location>
        <begin position="478"/>
        <end position="497"/>
    </location>
</feature>
<feature type="domain" description="Helicase HerA central" evidence="2">
    <location>
        <begin position="25"/>
        <end position="248"/>
    </location>
</feature>
<organism evidence="3 4">
    <name type="scientific">Candidatus Taylorbacteria bacterium RIFCSPLOWO2_12_FULL_44_15c</name>
    <dbReference type="NCBI Taxonomy" id="1802333"/>
    <lineage>
        <taxon>Bacteria</taxon>
        <taxon>Candidatus Tayloriibacteriota</taxon>
    </lineage>
</organism>
<protein>
    <recommendedName>
        <fullName evidence="2">Helicase HerA central domain-containing protein</fullName>
    </recommendedName>
</protein>
<dbReference type="PANTHER" id="PTHR30121:SF11">
    <property type="entry name" value="AAA+ ATPASE DOMAIN-CONTAINING PROTEIN"/>
    <property type="match status" value="1"/>
</dbReference>
<name>A0A1G2P5R0_9BACT</name>
<proteinExistence type="predicted"/>
<dbReference type="Proteomes" id="UP000176355">
    <property type="component" value="Unassembled WGS sequence"/>
</dbReference>
<evidence type="ECO:0000313" key="4">
    <source>
        <dbReference type="Proteomes" id="UP000176355"/>
    </source>
</evidence>
<reference evidence="3 4" key="1">
    <citation type="journal article" date="2016" name="Nat. Commun.">
        <title>Thousands of microbial genomes shed light on interconnected biogeochemical processes in an aquifer system.</title>
        <authorList>
            <person name="Anantharaman K."/>
            <person name="Brown C.T."/>
            <person name="Hug L.A."/>
            <person name="Sharon I."/>
            <person name="Castelle C.J."/>
            <person name="Probst A.J."/>
            <person name="Thomas B.C."/>
            <person name="Singh A."/>
            <person name="Wilkins M.J."/>
            <person name="Karaoz U."/>
            <person name="Brodie E.L."/>
            <person name="Williams K.H."/>
            <person name="Hubbard S.S."/>
            <person name="Banfield J.F."/>
        </authorList>
    </citation>
    <scope>NUCLEOTIDE SEQUENCE [LARGE SCALE GENOMIC DNA]</scope>
</reference>